<protein>
    <recommendedName>
        <fullName evidence="4">Secreted protein</fullName>
    </recommendedName>
</protein>
<comment type="caution">
    <text evidence="2">The sequence shown here is derived from an EMBL/GenBank/DDBJ whole genome shotgun (WGS) entry which is preliminary data.</text>
</comment>
<keyword evidence="1" id="KW-0732">Signal</keyword>
<evidence type="ECO:0000313" key="2">
    <source>
        <dbReference type="EMBL" id="MFC5152594.1"/>
    </source>
</evidence>
<feature type="signal peptide" evidence="1">
    <location>
        <begin position="1"/>
        <end position="20"/>
    </location>
</feature>
<gene>
    <name evidence="2" type="ORF">ACFPRH_12685</name>
</gene>
<dbReference type="EMBL" id="JBHSKP010000006">
    <property type="protein sequence ID" value="MFC5152594.1"/>
    <property type="molecule type" value="Genomic_DNA"/>
</dbReference>
<name>A0ABW0ALM7_9ACTN</name>
<evidence type="ECO:0000256" key="1">
    <source>
        <dbReference type="SAM" id="SignalP"/>
    </source>
</evidence>
<evidence type="ECO:0000313" key="3">
    <source>
        <dbReference type="Proteomes" id="UP001596160"/>
    </source>
</evidence>
<accession>A0ABW0ALM7</accession>
<dbReference type="Proteomes" id="UP001596160">
    <property type="component" value="Unassembled WGS sequence"/>
</dbReference>
<organism evidence="2 3">
    <name type="scientific">Streptomyces amakusaensis</name>
    <dbReference type="NCBI Taxonomy" id="67271"/>
    <lineage>
        <taxon>Bacteria</taxon>
        <taxon>Bacillati</taxon>
        <taxon>Actinomycetota</taxon>
        <taxon>Actinomycetes</taxon>
        <taxon>Kitasatosporales</taxon>
        <taxon>Streptomycetaceae</taxon>
        <taxon>Streptomyces</taxon>
    </lineage>
</organism>
<reference evidence="3" key="1">
    <citation type="journal article" date="2019" name="Int. J. Syst. Evol. Microbiol.">
        <title>The Global Catalogue of Microorganisms (GCM) 10K type strain sequencing project: providing services to taxonomists for standard genome sequencing and annotation.</title>
        <authorList>
            <consortium name="The Broad Institute Genomics Platform"/>
            <consortium name="The Broad Institute Genome Sequencing Center for Infectious Disease"/>
            <person name="Wu L."/>
            <person name="Ma J."/>
        </authorList>
    </citation>
    <scope>NUCLEOTIDE SEQUENCE [LARGE SCALE GENOMIC DNA]</scope>
    <source>
        <strain evidence="3">PCU 266</strain>
    </source>
</reference>
<feature type="chain" id="PRO_5046517465" description="Secreted protein" evidence="1">
    <location>
        <begin position="21"/>
        <end position="179"/>
    </location>
</feature>
<sequence>MTKRIPMAAGALVIALTTVAAAPAAPAAASASPALVTCAGSTTVAFSPGLTNTERTVSVSGQDTANLCVSPTHPQLTGFVAPFSGTATQSCTSLFAGGSGTETLHWSDGTTSTWAYTNSFSNVNGTKVGTSTGPITSGTLAGAEVTQTITFPNLDLSACSTPQGLTTLNGLDTWTLTRP</sequence>
<proteinExistence type="predicted"/>
<evidence type="ECO:0008006" key="4">
    <source>
        <dbReference type="Google" id="ProtNLM"/>
    </source>
</evidence>
<dbReference type="RefSeq" id="WP_344477999.1">
    <property type="nucleotide sequence ID" value="NZ_BAAASB010000009.1"/>
</dbReference>
<keyword evidence="3" id="KW-1185">Reference proteome</keyword>